<dbReference type="EMBL" id="CANTFL010000335">
    <property type="protein sequence ID" value="CAI5721022.1"/>
    <property type="molecule type" value="Genomic_DNA"/>
</dbReference>
<feature type="chain" id="PRO_5043572489" description="GPI inositol-deacylase" evidence="1">
    <location>
        <begin position="21"/>
        <end position="528"/>
    </location>
</feature>
<evidence type="ECO:0000256" key="1">
    <source>
        <dbReference type="SAM" id="SignalP"/>
    </source>
</evidence>
<feature type="signal peptide" evidence="1">
    <location>
        <begin position="1"/>
        <end position="20"/>
    </location>
</feature>
<accession>A0AAV0TK91</accession>
<sequence length="528" mass="56899">MRVALSSAFALLGLFQLGASSKSEHDLTAPTDAPSVRLHVTMKRETMRFHGTLSYDVYATPVMSANGTNVLYDGYATFHDKGSEVTYTLANGVAYLTTKGASGIETVECLSHDALPFSEILPALNAVSRIPGASIGEEAVKCPSGTLFRTSFAGTQYAVCVSGQAGFTAFSSDLDIVVEYLDRQERFPAPKLTDGKSSCTPVAQATPMTSTALALMRGRELPSSGTRMLKEASHMAMQATKCQPTSEPRPCIFFHGLGSPKEAPELQNTTAMIPDMLGDMNGHAPFCSTIKYAIINTDDVGWRNDALQRKFCKFALSMSATSDVTAGMIDSTIIVTHSMGGLVMATALATGKCKFSPTTSWVALSPPMGGSMASDFMMGVCEKDGTVAENLFALIGHCPMVPSRKSTIYQGEKYSTPLTNKAYVAAQKAYRDNVAAAMCSDSFLGLASEWQIRSALTGRILPHKSLKNDGLVEYKSCTAGLDDAKFGNHYRDRFYRPQLNHADTAFLTGDGVFKNSQKPLKWFQCLEL</sequence>
<keyword evidence="1" id="KW-0732">Signal</keyword>
<dbReference type="Proteomes" id="UP001162031">
    <property type="component" value="Unassembled WGS sequence"/>
</dbReference>
<keyword evidence="3" id="KW-1185">Reference proteome</keyword>
<name>A0AAV0TK91_HYABA</name>
<dbReference type="PANTHER" id="PTHR22538">
    <property type="entry name" value="CILIA- AND FLAGELLA-ASSOCIATED PROTEIN 74"/>
    <property type="match status" value="1"/>
</dbReference>
<evidence type="ECO:0000313" key="2">
    <source>
        <dbReference type="EMBL" id="CAI5721022.1"/>
    </source>
</evidence>
<dbReference type="PANTHER" id="PTHR22538:SF1">
    <property type="entry name" value="VWFD DOMAIN-CONTAINING PROTEIN"/>
    <property type="match status" value="1"/>
</dbReference>
<comment type="caution">
    <text evidence="2">The sequence shown here is derived from an EMBL/GenBank/DDBJ whole genome shotgun (WGS) entry which is preliminary data.</text>
</comment>
<dbReference type="InterPro" id="IPR029058">
    <property type="entry name" value="AB_hydrolase_fold"/>
</dbReference>
<gene>
    <name evidence="2" type="ORF">HBR001_LOCUS2524</name>
</gene>
<evidence type="ECO:0000313" key="3">
    <source>
        <dbReference type="Proteomes" id="UP001162031"/>
    </source>
</evidence>
<proteinExistence type="predicted"/>
<protein>
    <recommendedName>
        <fullName evidence="4">GPI inositol-deacylase</fullName>
    </recommendedName>
</protein>
<dbReference type="AlphaFoldDB" id="A0AAV0TK91"/>
<reference evidence="2" key="1">
    <citation type="submission" date="2022-12" db="EMBL/GenBank/DDBJ databases">
        <authorList>
            <person name="Webb A."/>
        </authorList>
    </citation>
    <scope>NUCLEOTIDE SEQUENCE</scope>
    <source>
        <strain evidence="2">Hp1</strain>
    </source>
</reference>
<dbReference type="Gene3D" id="3.40.50.1820">
    <property type="entry name" value="alpha/beta hydrolase"/>
    <property type="match status" value="1"/>
</dbReference>
<organism evidence="2 3">
    <name type="scientific">Hyaloperonospora brassicae</name>
    <name type="common">Brassica downy mildew</name>
    <name type="synonym">Peronospora brassicae</name>
    <dbReference type="NCBI Taxonomy" id="162125"/>
    <lineage>
        <taxon>Eukaryota</taxon>
        <taxon>Sar</taxon>
        <taxon>Stramenopiles</taxon>
        <taxon>Oomycota</taxon>
        <taxon>Peronosporomycetes</taxon>
        <taxon>Peronosporales</taxon>
        <taxon>Peronosporaceae</taxon>
        <taxon>Hyaloperonospora</taxon>
    </lineage>
</organism>
<evidence type="ECO:0008006" key="4">
    <source>
        <dbReference type="Google" id="ProtNLM"/>
    </source>
</evidence>
<dbReference type="SUPFAM" id="SSF53474">
    <property type="entry name" value="alpha/beta-Hydrolases"/>
    <property type="match status" value="1"/>
</dbReference>